<gene>
    <name evidence="1" type="ORF">MILVUS5_LOCUS12766</name>
</gene>
<comment type="caution">
    <text evidence="1">The sequence shown here is derived from an EMBL/GenBank/DDBJ whole genome shotgun (WGS) entry which is preliminary data.</text>
</comment>
<evidence type="ECO:0000313" key="2">
    <source>
        <dbReference type="Proteomes" id="UP001177021"/>
    </source>
</evidence>
<dbReference type="EMBL" id="CASHSV030000034">
    <property type="protein sequence ID" value="CAJ2643564.1"/>
    <property type="molecule type" value="Genomic_DNA"/>
</dbReference>
<proteinExistence type="predicted"/>
<organism evidence="1 2">
    <name type="scientific">Trifolium pratense</name>
    <name type="common">Red clover</name>
    <dbReference type="NCBI Taxonomy" id="57577"/>
    <lineage>
        <taxon>Eukaryota</taxon>
        <taxon>Viridiplantae</taxon>
        <taxon>Streptophyta</taxon>
        <taxon>Embryophyta</taxon>
        <taxon>Tracheophyta</taxon>
        <taxon>Spermatophyta</taxon>
        <taxon>Magnoliopsida</taxon>
        <taxon>eudicotyledons</taxon>
        <taxon>Gunneridae</taxon>
        <taxon>Pentapetalae</taxon>
        <taxon>rosids</taxon>
        <taxon>fabids</taxon>
        <taxon>Fabales</taxon>
        <taxon>Fabaceae</taxon>
        <taxon>Papilionoideae</taxon>
        <taxon>50 kb inversion clade</taxon>
        <taxon>NPAAA clade</taxon>
        <taxon>Hologalegina</taxon>
        <taxon>IRL clade</taxon>
        <taxon>Trifolieae</taxon>
        <taxon>Trifolium</taxon>
    </lineage>
</organism>
<sequence>MLDMLSTGHDDVISSLPDAVLCHILSFLETKEVVATSVLSKRWTRLWDSVPLLNFFAELSDREASFRFNEFVYSVLLALKTSIKRCTFDILYDNYHLAHLGFPNVIKWINAVVQCGVERLYIYIESYDNIFKLPISILSCKTLVVLDISTLTAKGFSSVRLPSLKILRLNETNFLNVQDLLLLLAGCPILEELLALHLEFDSDDSLTYQELESLSLNKLRIANLAGTICHFPLKALHNVELLDIEINKVYRSFDDIPTFHNLTNLRLYSNNCNMNLLVKVLKHCPNLQNVELKQGSAIGMVEDVMENWVDPTFVPQCLSLQLKTCIMRHFLGQESEIQFTRYILKNARVLQTMKIHCGEDLKIEKELSLCPRASSTCELIIIQ</sequence>
<evidence type="ECO:0000313" key="1">
    <source>
        <dbReference type="EMBL" id="CAJ2643564.1"/>
    </source>
</evidence>
<accession>A0ACB0JFL2</accession>
<reference evidence="1" key="1">
    <citation type="submission" date="2023-10" db="EMBL/GenBank/DDBJ databases">
        <authorList>
            <person name="Rodriguez Cubillos JULIANA M."/>
            <person name="De Vega J."/>
        </authorList>
    </citation>
    <scope>NUCLEOTIDE SEQUENCE</scope>
</reference>
<protein>
    <submittedName>
        <fullName evidence="1">Uncharacterized protein</fullName>
    </submittedName>
</protein>
<name>A0ACB0JFL2_TRIPR</name>
<dbReference type="Proteomes" id="UP001177021">
    <property type="component" value="Unassembled WGS sequence"/>
</dbReference>
<keyword evidence="2" id="KW-1185">Reference proteome</keyword>